<keyword evidence="1" id="KW-0472">Membrane</keyword>
<feature type="transmembrane region" description="Helical" evidence="1">
    <location>
        <begin position="55"/>
        <end position="76"/>
    </location>
</feature>
<dbReference type="EMBL" id="BLLK01000022">
    <property type="protein sequence ID" value="GFH46330.1"/>
    <property type="molecule type" value="Genomic_DNA"/>
</dbReference>
<dbReference type="Proteomes" id="UP001054902">
    <property type="component" value="Unassembled WGS sequence"/>
</dbReference>
<accession>A0AAD3CJM3</accession>
<feature type="transmembrane region" description="Helical" evidence="1">
    <location>
        <begin position="107"/>
        <end position="125"/>
    </location>
</feature>
<organism evidence="2 3">
    <name type="scientific">Chaetoceros tenuissimus</name>
    <dbReference type="NCBI Taxonomy" id="426638"/>
    <lineage>
        <taxon>Eukaryota</taxon>
        <taxon>Sar</taxon>
        <taxon>Stramenopiles</taxon>
        <taxon>Ochrophyta</taxon>
        <taxon>Bacillariophyta</taxon>
        <taxon>Coscinodiscophyceae</taxon>
        <taxon>Chaetocerotophycidae</taxon>
        <taxon>Chaetocerotales</taxon>
        <taxon>Chaetocerotaceae</taxon>
        <taxon>Chaetoceros</taxon>
    </lineage>
</organism>
<comment type="caution">
    <text evidence="2">The sequence shown here is derived from an EMBL/GenBank/DDBJ whole genome shotgun (WGS) entry which is preliminary data.</text>
</comment>
<evidence type="ECO:0000313" key="3">
    <source>
        <dbReference type="Proteomes" id="UP001054902"/>
    </source>
</evidence>
<gene>
    <name evidence="2" type="ORF">CTEN210_02804</name>
</gene>
<reference evidence="2 3" key="1">
    <citation type="journal article" date="2021" name="Sci. Rep.">
        <title>The genome of the diatom Chaetoceros tenuissimus carries an ancient integrated fragment of an extant virus.</title>
        <authorList>
            <person name="Hongo Y."/>
            <person name="Kimura K."/>
            <person name="Takaki Y."/>
            <person name="Yoshida Y."/>
            <person name="Baba S."/>
            <person name="Kobayashi G."/>
            <person name="Nagasaki K."/>
            <person name="Hano T."/>
            <person name="Tomaru Y."/>
        </authorList>
    </citation>
    <scope>NUCLEOTIDE SEQUENCE [LARGE SCALE GENOMIC DNA]</scope>
    <source>
        <strain evidence="2 3">NIES-3715</strain>
    </source>
</reference>
<keyword evidence="1" id="KW-0812">Transmembrane</keyword>
<keyword evidence="1" id="KW-1133">Transmembrane helix</keyword>
<feature type="transmembrane region" description="Helical" evidence="1">
    <location>
        <begin position="83"/>
        <end position="101"/>
    </location>
</feature>
<sequence length="187" mass="20662">MIVHLSLALGFQPTPMALCTKSKVLGFFSVGTVFWVLGFYDFPFPYWPDDLVTRFSNASLIILSLGLASKSGMVSLNKEATDIFEVGMAVFGMLSFGLTGLEKSFDCGAWGFAYPALWLIVAYLGSITSYTSLTNTSITFVVLWMWQFLFNLTGLTAVSVFTSSCTLFGITLWLKQLPGFLRSLFKI</sequence>
<dbReference type="AlphaFoldDB" id="A0AAD3CJM3"/>
<name>A0AAD3CJM3_9STRA</name>
<keyword evidence="3" id="KW-1185">Reference proteome</keyword>
<proteinExistence type="predicted"/>
<evidence type="ECO:0000256" key="1">
    <source>
        <dbReference type="SAM" id="Phobius"/>
    </source>
</evidence>
<protein>
    <submittedName>
        <fullName evidence="2">Uncharacterized protein</fullName>
    </submittedName>
</protein>
<feature type="transmembrane region" description="Helical" evidence="1">
    <location>
        <begin position="24"/>
        <end position="43"/>
    </location>
</feature>
<evidence type="ECO:0000313" key="2">
    <source>
        <dbReference type="EMBL" id="GFH46330.1"/>
    </source>
</evidence>